<dbReference type="EMBL" id="MU394316">
    <property type="protein sequence ID" value="KAI6086346.1"/>
    <property type="molecule type" value="Genomic_DNA"/>
</dbReference>
<keyword evidence="2" id="KW-1185">Reference proteome</keyword>
<protein>
    <submittedName>
        <fullName evidence="1">Uncharacterized protein</fullName>
    </submittedName>
</protein>
<evidence type="ECO:0000313" key="2">
    <source>
        <dbReference type="Proteomes" id="UP001497680"/>
    </source>
</evidence>
<organism evidence="1 2">
    <name type="scientific">Hypoxylon rubiginosum</name>
    <dbReference type="NCBI Taxonomy" id="110542"/>
    <lineage>
        <taxon>Eukaryota</taxon>
        <taxon>Fungi</taxon>
        <taxon>Dikarya</taxon>
        <taxon>Ascomycota</taxon>
        <taxon>Pezizomycotina</taxon>
        <taxon>Sordariomycetes</taxon>
        <taxon>Xylariomycetidae</taxon>
        <taxon>Xylariales</taxon>
        <taxon>Hypoxylaceae</taxon>
        <taxon>Hypoxylon</taxon>
    </lineage>
</organism>
<name>A0ACC0D1F8_9PEZI</name>
<dbReference type="Proteomes" id="UP001497680">
    <property type="component" value="Unassembled WGS sequence"/>
</dbReference>
<proteinExistence type="predicted"/>
<reference evidence="1 2" key="1">
    <citation type="journal article" date="2022" name="New Phytol.">
        <title>Ecological generalism drives hyperdiversity of secondary metabolite gene clusters in xylarialean endophytes.</title>
        <authorList>
            <person name="Franco M.E.E."/>
            <person name="Wisecaver J.H."/>
            <person name="Arnold A.E."/>
            <person name="Ju Y.M."/>
            <person name="Slot J.C."/>
            <person name="Ahrendt S."/>
            <person name="Moore L.P."/>
            <person name="Eastman K.E."/>
            <person name="Scott K."/>
            <person name="Konkel Z."/>
            <person name="Mondo S.J."/>
            <person name="Kuo A."/>
            <person name="Hayes R.D."/>
            <person name="Haridas S."/>
            <person name="Andreopoulos B."/>
            <person name="Riley R."/>
            <person name="LaButti K."/>
            <person name="Pangilinan J."/>
            <person name="Lipzen A."/>
            <person name="Amirebrahimi M."/>
            <person name="Yan J."/>
            <person name="Adam C."/>
            <person name="Keymanesh K."/>
            <person name="Ng V."/>
            <person name="Louie K."/>
            <person name="Northen T."/>
            <person name="Drula E."/>
            <person name="Henrissat B."/>
            <person name="Hsieh H.M."/>
            <person name="Youens-Clark K."/>
            <person name="Lutzoni F."/>
            <person name="Miadlikowska J."/>
            <person name="Eastwood D.C."/>
            <person name="Hamelin R.C."/>
            <person name="Grigoriev I.V."/>
            <person name="U'Ren J.M."/>
        </authorList>
    </citation>
    <scope>NUCLEOTIDE SEQUENCE [LARGE SCALE GENOMIC DNA]</scope>
    <source>
        <strain evidence="1 2">ER1909</strain>
    </source>
</reference>
<comment type="caution">
    <text evidence="1">The sequence shown here is derived from an EMBL/GenBank/DDBJ whole genome shotgun (WGS) entry which is preliminary data.</text>
</comment>
<accession>A0ACC0D1F8</accession>
<gene>
    <name evidence="1" type="ORF">F4821DRAFT_278574</name>
</gene>
<evidence type="ECO:0000313" key="1">
    <source>
        <dbReference type="EMBL" id="KAI6086346.1"/>
    </source>
</evidence>
<sequence>MFTKSAGSLRKKVKYIKQKIYGEEEDLQAGASQEKEKIPASDGASETSPKLQPIPHRPDRFIEELFLTDNGLAPAPAGPVNNIKHGHPRLKEANATLRDWEGDVLKAGNAAKGKGVRIRDPKDEDEKAENSKTNQPGDKEKEKPPRKYNTWGRIKVRSSTRTNSFSDSSIVSGTGSIVDGNTVFRKWPDSELVLQREVMEKYAAGRKLWTRESLIEIERRISDENPVRLEAYAGPDEVFEKQPGSDAPPPSITFLSPRTAKADTLTRRSRVTYMAEFHGYQDLAYPPPSRANGKPYCSVSIRAMPVDYSREKSLKNGLDTFHHYMAYWLGHPLGKMFTAMFMKLPLPPSIDKIVCIDLGSITGKNADTHGYVRRAIYKHAAAMSAVEAVHRRFGTRIRLLVQDTAYCSECAELLYAKGFGVVGEHGAQGLAEVDDRTLLFAPTPRFCLKEIIADVAEPAAMFWGTVRSPEETENWTRSIEPVELDDKLMSYYHEHEVNPDTPRVREFIKKYTRHSFPTNNLFGAVSLYARTEKCAPQIQMEDFGKL</sequence>